<sequence length="65" mass="7384">MLNGVLFDGVLKVSSKQYICVHQAQETMVSASIVTTQLIERRERSRFGVPNNYSNYGQCTFYAFS</sequence>
<evidence type="ECO:0000313" key="2">
    <source>
        <dbReference type="WBParaSite" id="PEQ_0000244401-mRNA-1"/>
    </source>
</evidence>
<keyword evidence="1" id="KW-1185">Reference proteome</keyword>
<dbReference type="Proteomes" id="UP000887564">
    <property type="component" value="Unplaced"/>
</dbReference>
<organism evidence="1 2">
    <name type="scientific">Parascaris equorum</name>
    <name type="common">Equine roundworm</name>
    <dbReference type="NCBI Taxonomy" id="6256"/>
    <lineage>
        <taxon>Eukaryota</taxon>
        <taxon>Metazoa</taxon>
        <taxon>Ecdysozoa</taxon>
        <taxon>Nematoda</taxon>
        <taxon>Chromadorea</taxon>
        <taxon>Rhabditida</taxon>
        <taxon>Spirurina</taxon>
        <taxon>Ascaridomorpha</taxon>
        <taxon>Ascaridoidea</taxon>
        <taxon>Ascarididae</taxon>
        <taxon>Parascaris</taxon>
    </lineage>
</organism>
<evidence type="ECO:0000313" key="1">
    <source>
        <dbReference type="Proteomes" id="UP000887564"/>
    </source>
</evidence>
<dbReference type="AlphaFoldDB" id="A0A914R724"/>
<reference evidence="2" key="1">
    <citation type="submission" date="2022-11" db="UniProtKB">
        <authorList>
            <consortium name="WormBaseParasite"/>
        </authorList>
    </citation>
    <scope>IDENTIFICATION</scope>
</reference>
<name>A0A914R724_PAREQ</name>
<accession>A0A914R724</accession>
<protein>
    <submittedName>
        <fullName evidence="2">Uncharacterized protein</fullName>
    </submittedName>
</protein>
<proteinExistence type="predicted"/>
<dbReference type="WBParaSite" id="PEQ_0000244401-mRNA-1">
    <property type="protein sequence ID" value="PEQ_0000244401-mRNA-1"/>
    <property type="gene ID" value="PEQ_0000244401"/>
</dbReference>